<evidence type="ECO:0000313" key="2">
    <source>
        <dbReference type="EnsemblPlants" id="PGSC0003DMT400091448"/>
    </source>
</evidence>
<dbReference type="Proteomes" id="UP000011115">
    <property type="component" value="Unassembled WGS sequence"/>
</dbReference>
<feature type="compositionally biased region" description="Basic and acidic residues" evidence="1">
    <location>
        <begin position="1"/>
        <end position="14"/>
    </location>
</feature>
<dbReference type="AlphaFoldDB" id="M1DMM5"/>
<organism evidence="2 3">
    <name type="scientific">Solanum tuberosum</name>
    <name type="common">Potato</name>
    <dbReference type="NCBI Taxonomy" id="4113"/>
    <lineage>
        <taxon>Eukaryota</taxon>
        <taxon>Viridiplantae</taxon>
        <taxon>Streptophyta</taxon>
        <taxon>Embryophyta</taxon>
        <taxon>Tracheophyta</taxon>
        <taxon>Spermatophyta</taxon>
        <taxon>Magnoliopsida</taxon>
        <taxon>eudicotyledons</taxon>
        <taxon>Gunneridae</taxon>
        <taxon>Pentapetalae</taxon>
        <taxon>asterids</taxon>
        <taxon>lamiids</taxon>
        <taxon>Solanales</taxon>
        <taxon>Solanaceae</taxon>
        <taxon>Solanoideae</taxon>
        <taxon>Solaneae</taxon>
        <taxon>Solanum</taxon>
    </lineage>
</organism>
<sequence>MQQVEEDKLRDKKEFRYKRAKTSRNESEQQKSNANQSLFKHKQKGPAPSSASAPARRNRKFPSHARTFNVLMSFGLHRYMMQILVKGSLGASNDSQVQFRPGYKLEA</sequence>
<reference evidence="2" key="2">
    <citation type="submission" date="2015-06" db="UniProtKB">
        <authorList>
            <consortium name="EnsemblPlants"/>
        </authorList>
    </citation>
    <scope>IDENTIFICATION</scope>
    <source>
        <strain evidence="2">DM1-3 516 R44</strain>
    </source>
</reference>
<reference evidence="3" key="1">
    <citation type="journal article" date="2011" name="Nature">
        <title>Genome sequence and analysis of the tuber crop potato.</title>
        <authorList>
            <consortium name="The Potato Genome Sequencing Consortium"/>
        </authorList>
    </citation>
    <scope>NUCLEOTIDE SEQUENCE [LARGE SCALE GENOMIC DNA]</scope>
    <source>
        <strain evidence="3">cv. DM1-3 516 R44</strain>
    </source>
</reference>
<dbReference type="Gramene" id="PGSC0003DMT400091448">
    <property type="protein sequence ID" value="PGSC0003DMT400091448"/>
    <property type="gene ID" value="PGSC0003DMG400041019"/>
</dbReference>
<feature type="compositionally biased region" description="Low complexity" evidence="1">
    <location>
        <begin position="46"/>
        <end position="55"/>
    </location>
</feature>
<evidence type="ECO:0000256" key="1">
    <source>
        <dbReference type="SAM" id="MobiDB-lite"/>
    </source>
</evidence>
<dbReference type="HOGENOM" id="CLU_2214643_0_0_1"/>
<name>M1DMM5_SOLTU</name>
<protein>
    <submittedName>
        <fullName evidence="2">Retrotransposon gag protein</fullName>
    </submittedName>
</protein>
<keyword evidence="3" id="KW-1185">Reference proteome</keyword>
<dbReference type="EnsemblPlants" id="PGSC0003DMT400091448">
    <property type="protein sequence ID" value="PGSC0003DMT400091448"/>
    <property type="gene ID" value="PGSC0003DMG400041019"/>
</dbReference>
<evidence type="ECO:0000313" key="3">
    <source>
        <dbReference type="Proteomes" id="UP000011115"/>
    </source>
</evidence>
<feature type="region of interest" description="Disordered" evidence="1">
    <location>
        <begin position="1"/>
        <end position="64"/>
    </location>
</feature>
<dbReference type="PaxDb" id="4113-PGSC0003DMT400091448"/>
<proteinExistence type="predicted"/>
<dbReference type="InParanoid" id="M1DMM5"/>
<accession>M1DMM5</accession>